<keyword evidence="3 7" id="KW-0479">Metal-binding</keyword>
<keyword evidence="5 7" id="KW-0408">Iron</keyword>
<dbReference type="PROSITE" id="PS00086">
    <property type="entry name" value="CYTOCHROME_P450"/>
    <property type="match status" value="1"/>
</dbReference>
<dbReference type="PRINTS" id="PR00359">
    <property type="entry name" value="BP450"/>
</dbReference>
<dbReference type="OrthoDB" id="5500002at2"/>
<dbReference type="SUPFAM" id="SSF48264">
    <property type="entry name" value="Cytochrome P450"/>
    <property type="match status" value="1"/>
</dbReference>
<dbReference type="AlphaFoldDB" id="A0A4Z0H6W4"/>
<evidence type="ECO:0000256" key="1">
    <source>
        <dbReference type="ARBA" id="ARBA00010617"/>
    </source>
</evidence>
<evidence type="ECO:0000256" key="6">
    <source>
        <dbReference type="ARBA" id="ARBA00023033"/>
    </source>
</evidence>
<dbReference type="Proteomes" id="UP000297948">
    <property type="component" value="Unassembled WGS sequence"/>
</dbReference>
<dbReference type="GO" id="GO:0004497">
    <property type="term" value="F:monooxygenase activity"/>
    <property type="evidence" value="ECO:0007669"/>
    <property type="project" value="UniProtKB-KW"/>
</dbReference>
<accession>A0A4Z0H6W4</accession>
<name>A0A4Z0H6W4_9ACTN</name>
<dbReference type="GO" id="GO:0005506">
    <property type="term" value="F:iron ion binding"/>
    <property type="evidence" value="ECO:0007669"/>
    <property type="project" value="InterPro"/>
</dbReference>
<comment type="similarity">
    <text evidence="1 7">Belongs to the cytochrome P450 family.</text>
</comment>
<evidence type="ECO:0000256" key="2">
    <source>
        <dbReference type="ARBA" id="ARBA00022617"/>
    </source>
</evidence>
<dbReference type="Pfam" id="PF00067">
    <property type="entry name" value="p450"/>
    <property type="match status" value="1"/>
</dbReference>
<evidence type="ECO:0000313" key="8">
    <source>
        <dbReference type="EMBL" id="TGB08842.1"/>
    </source>
</evidence>
<dbReference type="PRINTS" id="PR00385">
    <property type="entry name" value="P450"/>
</dbReference>
<organism evidence="8 9">
    <name type="scientific">Streptomyces palmae</name>
    <dbReference type="NCBI Taxonomy" id="1701085"/>
    <lineage>
        <taxon>Bacteria</taxon>
        <taxon>Bacillati</taxon>
        <taxon>Actinomycetota</taxon>
        <taxon>Actinomycetes</taxon>
        <taxon>Kitasatosporales</taxon>
        <taxon>Streptomycetaceae</taxon>
        <taxon>Streptomyces</taxon>
    </lineage>
</organism>
<dbReference type="CDD" id="cd11029">
    <property type="entry name" value="CYP107-like"/>
    <property type="match status" value="1"/>
</dbReference>
<evidence type="ECO:0000256" key="5">
    <source>
        <dbReference type="ARBA" id="ARBA00023004"/>
    </source>
</evidence>
<dbReference type="PANTHER" id="PTHR46696:SF1">
    <property type="entry name" value="CYTOCHROME P450 YJIB-RELATED"/>
    <property type="match status" value="1"/>
</dbReference>
<keyword evidence="2 7" id="KW-0349">Heme</keyword>
<dbReference type="PANTHER" id="PTHR46696">
    <property type="entry name" value="P450, PUTATIVE (EUROFUNG)-RELATED"/>
    <property type="match status" value="1"/>
</dbReference>
<keyword evidence="4 7" id="KW-0560">Oxidoreductase</keyword>
<keyword evidence="9" id="KW-1185">Reference proteome</keyword>
<dbReference type="InterPro" id="IPR036396">
    <property type="entry name" value="Cyt_P450_sf"/>
</dbReference>
<dbReference type="GO" id="GO:0020037">
    <property type="term" value="F:heme binding"/>
    <property type="evidence" value="ECO:0007669"/>
    <property type="project" value="InterPro"/>
</dbReference>
<keyword evidence="6 7" id="KW-0503">Monooxygenase</keyword>
<dbReference type="GO" id="GO:0016705">
    <property type="term" value="F:oxidoreductase activity, acting on paired donors, with incorporation or reduction of molecular oxygen"/>
    <property type="evidence" value="ECO:0007669"/>
    <property type="project" value="InterPro"/>
</dbReference>
<sequence>MALPSSPRCPFRLDPEARDIHAEAELLRGAGPAARVELPGAVPAWSVTDPGLIRRLLTDPRVSKDAHRHWPRYIEGRIPADWPLRIWVDTPNALSAYGEEHTRLRRLIGAAFTARRVRALAPRIEEITAGLLDRLAAAAASIPRDEAAEPGGPVLDLREHFAWVLPLMVVNSALGVPEEAHDAFRACIGDLFNTNVPGEKAVAATAEVYRLLEELVAAKRARPGDDVTSALISAHDDETASRLSHGELLGSLLLLIGAGHETTVNLLDHAVVNLLSHPEQLALVRSGAASWSDVIEETLRHQAPIATIVMRFPTTDIHDAETGLTFRRGEALAVNYAAAGRDPGVHGAGAADFDITRETRREHLAFGHGVHFCLGAELARLEARIALPALFARFPELALAEPAEKLAPLESFISNGHRRLPVRLGTTDRAGASAG</sequence>
<dbReference type="Gene3D" id="1.10.630.10">
    <property type="entry name" value="Cytochrome P450"/>
    <property type="match status" value="1"/>
</dbReference>
<dbReference type="EMBL" id="SRID01000115">
    <property type="protein sequence ID" value="TGB08842.1"/>
    <property type="molecule type" value="Genomic_DNA"/>
</dbReference>
<dbReference type="InterPro" id="IPR017972">
    <property type="entry name" value="Cyt_P450_CS"/>
</dbReference>
<dbReference type="InterPro" id="IPR001128">
    <property type="entry name" value="Cyt_P450"/>
</dbReference>
<evidence type="ECO:0000313" key="9">
    <source>
        <dbReference type="Proteomes" id="UP000297948"/>
    </source>
</evidence>
<protein>
    <submittedName>
        <fullName evidence="8">Cytochrome P450</fullName>
    </submittedName>
</protein>
<evidence type="ECO:0000256" key="4">
    <source>
        <dbReference type="ARBA" id="ARBA00023002"/>
    </source>
</evidence>
<dbReference type="FunFam" id="1.10.630.10:FF:000018">
    <property type="entry name" value="Cytochrome P450 monooxygenase"/>
    <property type="match status" value="1"/>
</dbReference>
<evidence type="ECO:0000256" key="7">
    <source>
        <dbReference type="RuleBase" id="RU000461"/>
    </source>
</evidence>
<comment type="caution">
    <text evidence="8">The sequence shown here is derived from an EMBL/GenBank/DDBJ whole genome shotgun (WGS) entry which is preliminary data.</text>
</comment>
<reference evidence="8 9" key="1">
    <citation type="submission" date="2019-03" db="EMBL/GenBank/DDBJ databases">
        <authorList>
            <person name="Gonzalez-Pimentel J.L."/>
        </authorList>
    </citation>
    <scope>NUCLEOTIDE SEQUENCE [LARGE SCALE GENOMIC DNA]</scope>
    <source>
        <strain evidence="8 9">JCM 31289</strain>
    </source>
</reference>
<gene>
    <name evidence="8" type="ORF">E4099_14655</name>
</gene>
<proteinExistence type="inferred from homology"/>
<dbReference type="InterPro" id="IPR002397">
    <property type="entry name" value="Cyt_P450_B"/>
</dbReference>
<dbReference type="RefSeq" id="WP_135339485.1">
    <property type="nucleotide sequence ID" value="NZ_JBHLTX010000013.1"/>
</dbReference>
<evidence type="ECO:0000256" key="3">
    <source>
        <dbReference type="ARBA" id="ARBA00022723"/>
    </source>
</evidence>